<evidence type="ECO:0000313" key="1">
    <source>
        <dbReference type="EMBL" id="SFI58580.1"/>
    </source>
</evidence>
<organism evidence="1 2">
    <name type="scientific">Natronobacterium gregoryi</name>
    <dbReference type="NCBI Taxonomy" id="44930"/>
    <lineage>
        <taxon>Archaea</taxon>
        <taxon>Methanobacteriati</taxon>
        <taxon>Methanobacteriota</taxon>
        <taxon>Stenosarchaea group</taxon>
        <taxon>Halobacteria</taxon>
        <taxon>Halobacteriales</taxon>
        <taxon>Natrialbaceae</taxon>
        <taxon>Natronobacterium</taxon>
    </lineage>
</organism>
<dbReference type="Proteomes" id="UP000182829">
    <property type="component" value="Unassembled WGS sequence"/>
</dbReference>
<gene>
    <name evidence="1" type="ORF">SAMN05443661_10264</name>
</gene>
<accession>A0A1I3JEN7</accession>
<dbReference type="InterPro" id="IPR013783">
    <property type="entry name" value="Ig-like_fold"/>
</dbReference>
<sequence>MGPSRRQVLSVLSSGGAVLTSWRWGRERYRTTTDERFEPIESEESNLAVSLLETSAPVPAGDRLRVVADVENHGTNGVRTEVEFLVGFDAERVGRRETPVSAGGTRTVRFDFYTYPVPTDDEFPVGVAIEGDVVETMVEVAGAAELPTARPEPELAVQPGTDVIFEAGAIEPRDSQTTVWWVDGERVSGPAGGPWVSTYYAEFDYHYHRETFDETGTHEVAAAVIPRDGDGTYAARWTVDVTETGLGAPTVDAVSPSEETISVARGEPVEFELEANHSGGSLDRVVWWLTQSDTILGVTELEGERDTARLAADSFCHTCRVYPWVICADGTIASTESAWVIDELQDEPVGRLELSIRTTNSPVPAGDRLEVIVDLENTGAEYREDVLELSVGHEPELVDTQPVSLAGGESGAATLEFETSPVQRDQEFPVRVVGSDDEVETLVEAVA</sequence>
<evidence type="ECO:0008006" key="3">
    <source>
        <dbReference type="Google" id="ProtNLM"/>
    </source>
</evidence>
<dbReference type="OrthoDB" id="205968at2157"/>
<name>A0A1I3JEN7_9EURY</name>
<dbReference type="GeneID" id="14207884"/>
<proteinExistence type="predicted"/>
<dbReference type="RefSeq" id="WP_005577583.1">
    <property type="nucleotide sequence ID" value="NZ_FORO01000002.1"/>
</dbReference>
<reference evidence="1 2" key="1">
    <citation type="submission" date="2016-10" db="EMBL/GenBank/DDBJ databases">
        <authorList>
            <person name="de Groot N.N."/>
        </authorList>
    </citation>
    <scope>NUCLEOTIDE SEQUENCE [LARGE SCALE GENOMIC DNA]</scope>
    <source>
        <strain evidence="1 2">SP2</strain>
    </source>
</reference>
<dbReference type="AlphaFoldDB" id="A0A1I3JEN7"/>
<dbReference type="OMA" id="VVWWLTQ"/>
<protein>
    <recommendedName>
        <fullName evidence="3">CARDB domain-containing protein</fullName>
    </recommendedName>
</protein>
<dbReference type="EMBL" id="FORO01000002">
    <property type="protein sequence ID" value="SFI58580.1"/>
    <property type="molecule type" value="Genomic_DNA"/>
</dbReference>
<dbReference type="Gene3D" id="2.60.40.10">
    <property type="entry name" value="Immunoglobulins"/>
    <property type="match status" value="1"/>
</dbReference>
<evidence type="ECO:0000313" key="2">
    <source>
        <dbReference type="Proteomes" id="UP000182829"/>
    </source>
</evidence>